<sequence length="69" mass="8002">MNKTFCLSIISTPHLHHQQNIFSAIPNKPRLALHTFSLPIKSFESLGWGGKECHWELVKFRDNWGHECS</sequence>
<accession>A0A0L6VLI8</accession>
<dbReference type="VEuPathDB" id="FungiDB:VP01_1472g4"/>
<dbReference type="EMBL" id="LAVV01005253">
    <property type="protein sequence ID" value="KNZ60975.1"/>
    <property type="molecule type" value="Genomic_DNA"/>
</dbReference>
<keyword evidence="2" id="KW-1185">Reference proteome</keyword>
<organism evidence="1 2">
    <name type="scientific">Puccinia sorghi</name>
    <dbReference type="NCBI Taxonomy" id="27349"/>
    <lineage>
        <taxon>Eukaryota</taxon>
        <taxon>Fungi</taxon>
        <taxon>Dikarya</taxon>
        <taxon>Basidiomycota</taxon>
        <taxon>Pucciniomycotina</taxon>
        <taxon>Pucciniomycetes</taxon>
        <taxon>Pucciniales</taxon>
        <taxon>Pucciniaceae</taxon>
        <taxon>Puccinia</taxon>
    </lineage>
</organism>
<protein>
    <submittedName>
        <fullName evidence="1">Uncharacterized protein</fullName>
    </submittedName>
</protein>
<evidence type="ECO:0000313" key="2">
    <source>
        <dbReference type="Proteomes" id="UP000037035"/>
    </source>
</evidence>
<reference evidence="1 2" key="1">
    <citation type="submission" date="2015-08" db="EMBL/GenBank/DDBJ databases">
        <title>Next Generation Sequencing and Analysis of the Genome of Puccinia sorghi L Schw, the Causal Agent of Maize Common Rust.</title>
        <authorList>
            <person name="Rochi L."/>
            <person name="Burguener G."/>
            <person name="Darino M."/>
            <person name="Turjanski A."/>
            <person name="Kreff E."/>
            <person name="Dieguez M.J."/>
            <person name="Sacco F."/>
        </authorList>
    </citation>
    <scope>NUCLEOTIDE SEQUENCE [LARGE SCALE GENOMIC DNA]</scope>
    <source>
        <strain evidence="1 2">RO10H11247</strain>
    </source>
</reference>
<comment type="caution">
    <text evidence="1">The sequence shown here is derived from an EMBL/GenBank/DDBJ whole genome shotgun (WGS) entry which is preliminary data.</text>
</comment>
<dbReference type="Proteomes" id="UP000037035">
    <property type="component" value="Unassembled WGS sequence"/>
</dbReference>
<evidence type="ECO:0000313" key="1">
    <source>
        <dbReference type="EMBL" id="KNZ60975.1"/>
    </source>
</evidence>
<dbReference type="AlphaFoldDB" id="A0A0L6VLI8"/>
<proteinExistence type="predicted"/>
<name>A0A0L6VLI8_9BASI</name>
<gene>
    <name evidence="1" type="ORF">VP01_1472g4</name>
</gene>